<protein>
    <recommendedName>
        <fullName evidence="4">DUF3899 domain-containing protein</fullName>
    </recommendedName>
</protein>
<keyword evidence="1" id="KW-0472">Membrane</keyword>
<evidence type="ECO:0000256" key="1">
    <source>
        <dbReference type="SAM" id="Phobius"/>
    </source>
</evidence>
<accession>A0ABW4MLD1</accession>
<organism evidence="2 3">
    <name type="scientific">Fredinandcohnia salidurans</name>
    <dbReference type="NCBI Taxonomy" id="2595041"/>
    <lineage>
        <taxon>Bacteria</taxon>
        <taxon>Bacillati</taxon>
        <taxon>Bacillota</taxon>
        <taxon>Bacilli</taxon>
        <taxon>Bacillales</taxon>
        <taxon>Bacillaceae</taxon>
        <taxon>Fredinandcohnia</taxon>
    </lineage>
</organism>
<evidence type="ECO:0000313" key="2">
    <source>
        <dbReference type="EMBL" id="MFD1778401.1"/>
    </source>
</evidence>
<sequence length="103" mass="11576">MVRYMTFALLVTAVEVAILFGVSLYLDANTLTTLFIGSCFFIIVAFIMGSSGDIFTKNSEMAVFNTFLGSYRGKHEKVRLRISPFLTGSILCLIVFFVLNYFM</sequence>
<feature type="transmembrane region" description="Helical" evidence="1">
    <location>
        <begin position="82"/>
        <end position="102"/>
    </location>
</feature>
<name>A0ABW4MLD1_9BACI</name>
<feature type="transmembrane region" description="Helical" evidence="1">
    <location>
        <begin position="32"/>
        <end position="51"/>
    </location>
</feature>
<comment type="caution">
    <text evidence="2">The sequence shown here is derived from an EMBL/GenBank/DDBJ whole genome shotgun (WGS) entry which is preliminary data.</text>
</comment>
<dbReference type="Proteomes" id="UP001597227">
    <property type="component" value="Unassembled WGS sequence"/>
</dbReference>
<keyword evidence="1" id="KW-0812">Transmembrane</keyword>
<keyword evidence="1" id="KW-1133">Transmembrane helix</keyword>
<dbReference type="RefSeq" id="WP_388036506.1">
    <property type="nucleotide sequence ID" value="NZ_JBHUEK010000009.1"/>
</dbReference>
<feature type="transmembrane region" description="Helical" evidence="1">
    <location>
        <begin position="7"/>
        <end position="26"/>
    </location>
</feature>
<evidence type="ECO:0008006" key="4">
    <source>
        <dbReference type="Google" id="ProtNLM"/>
    </source>
</evidence>
<reference evidence="3" key="1">
    <citation type="journal article" date="2019" name="Int. J. Syst. Evol. Microbiol.">
        <title>The Global Catalogue of Microorganisms (GCM) 10K type strain sequencing project: providing services to taxonomists for standard genome sequencing and annotation.</title>
        <authorList>
            <consortium name="The Broad Institute Genomics Platform"/>
            <consortium name="The Broad Institute Genome Sequencing Center for Infectious Disease"/>
            <person name="Wu L."/>
            <person name="Ma J."/>
        </authorList>
    </citation>
    <scope>NUCLEOTIDE SEQUENCE [LARGE SCALE GENOMIC DNA]</scope>
    <source>
        <strain evidence="3">CCUG 15531</strain>
    </source>
</reference>
<proteinExistence type="predicted"/>
<evidence type="ECO:0000313" key="3">
    <source>
        <dbReference type="Proteomes" id="UP001597227"/>
    </source>
</evidence>
<keyword evidence="3" id="KW-1185">Reference proteome</keyword>
<dbReference type="EMBL" id="JBHUEK010000009">
    <property type="protein sequence ID" value="MFD1778401.1"/>
    <property type="molecule type" value="Genomic_DNA"/>
</dbReference>
<gene>
    <name evidence="2" type="ORF">ACFSFW_06950</name>
</gene>